<evidence type="ECO:0000256" key="6">
    <source>
        <dbReference type="ARBA" id="ARBA00022840"/>
    </source>
</evidence>
<accession>A0A840WYV0</accession>
<dbReference type="CDD" id="cd07957">
    <property type="entry name" value="Anticodon_Ia_Met"/>
    <property type="match status" value="1"/>
</dbReference>
<evidence type="ECO:0000313" key="13">
    <source>
        <dbReference type="Proteomes" id="UP000579647"/>
    </source>
</evidence>
<dbReference type="GO" id="GO:0004825">
    <property type="term" value="F:methionine-tRNA ligase activity"/>
    <property type="evidence" value="ECO:0007669"/>
    <property type="project" value="UniProtKB-EC"/>
</dbReference>
<evidence type="ECO:0000313" key="12">
    <source>
        <dbReference type="EMBL" id="MBB5495368.1"/>
    </source>
</evidence>
<evidence type="ECO:0000256" key="8">
    <source>
        <dbReference type="ARBA" id="ARBA00023146"/>
    </source>
</evidence>
<name>A0A840WYV0_9ACTN</name>
<evidence type="ECO:0000256" key="9">
    <source>
        <dbReference type="ARBA" id="ARBA00030904"/>
    </source>
</evidence>
<dbReference type="EC" id="6.1.1.10" evidence="2"/>
<dbReference type="GO" id="GO:0005524">
    <property type="term" value="F:ATP binding"/>
    <property type="evidence" value="ECO:0007669"/>
    <property type="project" value="UniProtKB-KW"/>
</dbReference>
<protein>
    <recommendedName>
        <fullName evidence="3">Methionine--tRNA ligase</fullName>
        <ecNumber evidence="2">6.1.1.10</ecNumber>
    </recommendedName>
    <alternativeName>
        <fullName evidence="9">Methionyl-tRNA synthetase</fullName>
    </alternativeName>
</protein>
<keyword evidence="8 10" id="KW-0030">Aminoacyl-tRNA synthetase</keyword>
<dbReference type="Gene3D" id="2.170.220.10">
    <property type="match status" value="1"/>
</dbReference>
<comment type="function">
    <text evidence="1">Is required not only for elongation of protein synthesis but also for the initiation of all mRNA translation through initiator tRNA(fMet) aminoacylation.</text>
</comment>
<dbReference type="InterPro" id="IPR014758">
    <property type="entry name" value="Met-tRNA_synth"/>
</dbReference>
<evidence type="ECO:0000256" key="10">
    <source>
        <dbReference type="RuleBase" id="RU363039"/>
    </source>
</evidence>
<gene>
    <name evidence="12" type="ORF">HNR07_006505</name>
</gene>
<dbReference type="InterPro" id="IPR009080">
    <property type="entry name" value="tRNAsynth_Ia_anticodon-bd"/>
</dbReference>
<evidence type="ECO:0000256" key="5">
    <source>
        <dbReference type="ARBA" id="ARBA00022741"/>
    </source>
</evidence>
<dbReference type="PRINTS" id="PR01041">
    <property type="entry name" value="TRNASYNTHMET"/>
</dbReference>
<evidence type="ECO:0000256" key="7">
    <source>
        <dbReference type="ARBA" id="ARBA00022917"/>
    </source>
</evidence>
<dbReference type="PANTHER" id="PTHR43326:SF1">
    <property type="entry name" value="METHIONINE--TRNA LIGASE, MITOCHONDRIAL"/>
    <property type="match status" value="1"/>
</dbReference>
<dbReference type="RefSeq" id="WP_184370140.1">
    <property type="nucleotide sequence ID" value="NZ_BAAAKM010000030.1"/>
</dbReference>
<organism evidence="12 13">
    <name type="scientific">Nocardiopsis metallicus</name>
    <dbReference type="NCBI Taxonomy" id="179819"/>
    <lineage>
        <taxon>Bacteria</taxon>
        <taxon>Bacillati</taxon>
        <taxon>Actinomycetota</taxon>
        <taxon>Actinomycetes</taxon>
        <taxon>Streptosporangiales</taxon>
        <taxon>Nocardiopsidaceae</taxon>
        <taxon>Nocardiopsis</taxon>
    </lineage>
</organism>
<dbReference type="NCBIfam" id="TIGR00398">
    <property type="entry name" value="metG"/>
    <property type="match status" value="1"/>
</dbReference>
<dbReference type="PANTHER" id="PTHR43326">
    <property type="entry name" value="METHIONYL-TRNA SYNTHETASE"/>
    <property type="match status" value="1"/>
</dbReference>
<evidence type="ECO:0000259" key="11">
    <source>
        <dbReference type="Pfam" id="PF09334"/>
    </source>
</evidence>
<evidence type="ECO:0000256" key="4">
    <source>
        <dbReference type="ARBA" id="ARBA00022598"/>
    </source>
</evidence>
<keyword evidence="7 10" id="KW-0648">Protein biosynthesis</keyword>
<dbReference type="InterPro" id="IPR023457">
    <property type="entry name" value="Met-tRNA_synth_2"/>
</dbReference>
<dbReference type="FunFam" id="2.170.220.10:FF:000003">
    <property type="entry name" value="Methionine--tRNA ligase"/>
    <property type="match status" value="1"/>
</dbReference>
<dbReference type="Gene3D" id="3.40.50.620">
    <property type="entry name" value="HUPs"/>
    <property type="match status" value="1"/>
</dbReference>
<reference evidence="12 13" key="1">
    <citation type="submission" date="2020-08" db="EMBL/GenBank/DDBJ databases">
        <title>Sequencing the genomes of 1000 actinobacteria strains.</title>
        <authorList>
            <person name="Klenk H.-P."/>
        </authorList>
    </citation>
    <scope>NUCLEOTIDE SEQUENCE [LARGE SCALE GENOMIC DNA]</scope>
    <source>
        <strain evidence="12 13">DSM 44598</strain>
    </source>
</reference>
<dbReference type="GO" id="GO:0006431">
    <property type="term" value="P:methionyl-tRNA aminoacylation"/>
    <property type="evidence" value="ECO:0007669"/>
    <property type="project" value="InterPro"/>
</dbReference>
<evidence type="ECO:0000256" key="3">
    <source>
        <dbReference type="ARBA" id="ARBA00018753"/>
    </source>
</evidence>
<proteinExistence type="inferred from homology"/>
<evidence type="ECO:0000256" key="2">
    <source>
        <dbReference type="ARBA" id="ARBA00012838"/>
    </source>
</evidence>
<dbReference type="SUPFAM" id="SSF47323">
    <property type="entry name" value="Anticodon-binding domain of a subclass of class I aminoacyl-tRNA synthetases"/>
    <property type="match status" value="1"/>
</dbReference>
<keyword evidence="13" id="KW-1185">Reference proteome</keyword>
<keyword evidence="5 10" id="KW-0547">Nucleotide-binding</keyword>
<dbReference type="Proteomes" id="UP000579647">
    <property type="component" value="Unassembled WGS sequence"/>
</dbReference>
<feature type="domain" description="Methionyl/Leucyl tRNA synthetase" evidence="11">
    <location>
        <begin position="4"/>
        <end position="148"/>
    </location>
</feature>
<dbReference type="Pfam" id="PF09334">
    <property type="entry name" value="tRNA-synt_1g"/>
    <property type="match status" value="2"/>
</dbReference>
<dbReference type="SUPFAM" id="SSF52374">
    <property type="entry name" value="Nucleotidylyl transferase"/>
    <property type="match status" value="1"/>
</dbReference>
<sequence>MDRYYVTTAIPYVNGAPHVGYALELVQADTLARYHREAGDEVRAQTGTDDNALKNVLSARAAGLETAEYVDLVSRRFLDLAGPLGLSFDDSVRTAFDPRHRPGVEKLWNACLERGDLYRRSYTGLYCTGCEQFYSPDELPDGLCPEHRTAPEEVAEENWFFRLSRYQDRLRELISSGELLVEPDFRRREVLSFIESGLEDFSVSRSVERARGWGIPVPGDPGQVIYVWYDALANYITGPGYGTDPEGHDHWWTRADQRVHVIGKGILRFHAVYWPALLLSAGLALPTTVLVHEYLTADGEKISKSAGRSVDPVAITESHGTDALRWWLLRDVGRSGDTDYTEARLVTRHDEDLANTIGNLVNRTVTMVAKYRSGVVPGADSRTGEPSLAKARAAAAEQVDAAVRAFDLRAATGAVVALADEGNRYVADHEPWVLARAERTGQAGPEALDTVLGELVATCRELARLLRPFLPGAAARLTAQLGGDGDRLPPAAPVFGRLG</sequence>
<dbReference type="CDD" id="cd00814">
    <property type="entry name" value="MetRS_core"/>
    <property type="match status" value="1"/>
</dbReference>
<dbReference type="InterPro" id="IPR015413">
    <property type="entry name" value="Methionyl/Leucyl_tRNA_Synth"/>
</dbReference>
<dbReference type="InterPro" id="IPR014729">
    <property type="entry name" value="Rossmann-like_a/b/a_fold"/>
</dbReference>
<dbReference type="Gene3D" id="1.10.730.10">
    <property type="entry name" value="Isoleucyl-tRNA Synthetase, Domain 1"/>
    <property type="match status" value="1"/>
</dbReference>
<feature type="domain" description="Methionyl/Leucyl tRNA synthetase" evidence="11">
    <location>
        <begin position="151"/>
        <end position="364"/>
    </location>
</feature>
<keyword evidence="6 10" id="KW-0067">ATP-binding</keyword>
<comment type="similarity">
    <text evidence="10">Belongs to the class-I aminoacyl-tRNA synthetase family.</text>
</comment>
<dbReference type="EMBL" id="JACHDO010000001">
    <property type="protein sequence ID" value="MBB5495368.1"/>
    <property type="molecule type" value="Genomic_DNA"/>
</dbReference>
<comment type="caution">
    <text evidence="12">The sequence shown here is derived from an EMBL/GenBank/DDBJ whole genome shotgun (WGS) entry which is preliminary data.</text>
</comment>
<dbReference type="InterPro" id="IPR033911">
    <property type="entry name" value="MetRS_core"/>
</dbReference>
<evidence type="ECO:0000256" key="1">
    <source>
        <dbReference type="ARBA" id="ARBA00003314"/>
    </source>
</evidence>
<dbReference type="AlphaFoldDB" id="A0A840WYV0"/>
<dbReference type="InterPro" id="IPR041872">
    <property type="entry name" value="Anticodon_Met"/>
</dbReference>
<keyword evidence="4 10" id="KW-0436">Ligase</keyword>